<protein>
    <submittedName>
        <fullName evidence="2">Uncharacterized protein</fullName>
    </submittedName>
</protein>
<proteinExistence type="predicted"/>
<evidence type="ECO:0000256" key="1">
    <source>
        <dbReference type="SAM" id="MobiDB-lite"/>
    </source>
</evidence>
<gene>
    <name evidence="2" type="ORF">BD626DRAFT_527543</name>
</gene>
<reference evidence="2 3" key="1">
    <citation type="journal article" date="2019" name="New Phytol.">
        <title>Comparative genomics reveals unique wood-decay strategies and fruiting body development in the Schizophyllaceae.</title>
        <authorList>
            <person name="Almasi E."/>
            <person name="Sahu N."/>
            <person name="Krizsan K."/>
            <person name="Balint B."/>
            <person name="Kovacs G.M."/>
            <person name="Kiss B."/>
            <person name="Cseklye J."/>
            <person name="Drula E."/>
            <person name="Henrissat B."/>
            <person name="Nagy I."/>
            <person name="Chovatia M."/>
            <person name="Adam C."/>
            <person name="LaButti K."/>
            <person name="Lipzen A."/>
            <person name="Riley R."/>
            <person name="Grigoriev I.V."/>
            <person name="Nagy L.G."/>
        </authorList>
    </citation>
    <scope>NUCLEOTIDE SEQUENCE [LARGE SCALE GENOMIC DNA]</scope>
    <source>
        <strain evidence="2 3">NL-1724</strain>
    </source>
</reference>
<feature type="compositionally biased region" description="Polar residues" evidence="1">
    <location>
        <begin position="139"/>
        <end position="155"/>
    </location>
</feature>
<dbReference type="Proteomes" id="UP000320762">
    <property type="component" value="Unassembled WGS sequence"/>
</dbReference>
<accession>A0A550BS85</accession>
<sequence>MAPGLFGGRFRSGKGGGDKVDGGMVQGQREQSARWNGGHGAEKTKATRTARATSSARFVLPWFKENDAKAASPAVRRSRGKMSVEERKLQISGPRPLAKRKVVTSKENDAYVSISATRRSRGDLKEYKLQISGPRPQAKHTTNAASPRSFGNNVTNAPIERVPEKLQLPTKLRHFDIILSDAELATTIFTQKDNKPEMFWMARIQPFTDRQLRAKNLAPAVRLIRARCLFARGPQYNAFLKDQNKTFAPHVRPDGRRFELEKSLGAKLMRRRAKP</sequence>
<evidence type="ECO:0000313" key="2">
    <source>
        <dbReference type="EMBL" id="TRM55371.1"/>
    </source>
</evidence>
<organism evidence="2 3">
    <name type="scientific">Schizophyllum amplum</name>
    <dbReference type="NCBI Taxonomy" id="97359"/>
    <lineage>
        <taxon>Eukaryota</taxon>
        <taxon>Fungi</taxon>
        <taxon>Dikarya</taxon>
        <taxon>Basidiomycota</taxon>
        <taxon>Agaricomycotina</taxon>
        <taxon>Agaricomycetes</taxon>
        <taxon>Agaricomycetidae</taxon>
        <taxon>Agaricales</taxon>
        <taxon>Schizophyllaceae</taxon>
        <taxon>Schizophyllum</taxon>
    </lineage>
</organism>
<keyword evidence="3" id="KW-1185">Reference proteome</keyword>
<name>A0A550BS85_9AGAR</name>
<feature type="region of interest" description="Disordered" evidence="1">
    <location>
        <begin position="1"/>
        <end position="50"/>
    </location>
</feature>
<dbReference type="AlphaFoldDB" id="A0A550BS85"/>
<comment type="caution">
    <text evidence="2">The sequence shown here is derived from an EMBL/GenBank/DDBJ whole genome shotgun (WGS) entry which is preliminary data.</text>
</comment>
<feature type="region of interest" description="Disordered" evidence="1">
    <location>
        <begin position="133"/>
        <end position="155"/>
    </location>
</feature>
<evidence type="ECO:0000313" key="3">
    <source>
        <dbReference type="Proteomes" id="UP000320762"/>
    </source>
</evidence>
<dbReference type="EMBL" id="VDMD01000159">
    <property type="protein sequence ID" value="TRM55371.1"/>
    <property type="molecule type" value="Genomic_DNA"/>
</dbReference>